<dbReference type="RefSeq" id="WP_005538930.1">
    <property type="nucleotide sequence ID" value="NZ_JH378829.1"/>
</dbReference>
<dbReference type="InterPro" id="IPR025427">
    <property type="entry name" value="DUF4160"/>
</dbReference>
<name>G5GEN9_9FIRM</name>
<dbReference type="eggNOG" id="ENOG5033ABV">
    <property type="taxonomic scope" value="Bacteria"/>
</dbReference>
<organism evidence="1 2">
    <name type="scientific">Johnsonella ignava ATCC 51276</name>
    <dbReference type="NCBI Taxonomy" id="679200"/>
    <lineage>
        <taxon>Bacteria</taxon>
        <taxon>Bacillati</taxon>
        <taxon>Bacillota</taxon>
        <taxon>Clostridia</taxon>
        <taxon>Lachnospirales</taxon>
        <taxon>Lachnospiraceae</taxon>
        <taxon>Johnsonella</taxon>
    </lineage>
</organism>
<dbReference type="AlphaFoldDB" id="G5GEN9"/>
<protein>
    <recommendedName>
        <fullName evidence="3">DUF4160 domain-containing protein</fullName>
    </recommendedName>
</protein>
<reference evidence="1 2" key="1">
    <citation type="submission" date="2011-08" db="EMBL/GenBank/DDBJ databases">
        <title>The Genome Sequence of Johnsonella ignava ATCC 51276.</title>
        <authorList>
            <consortium name="The Broad Institute Genome Sequencing Platform"/>
            <person name="Earl A."/>
            <person name="Ward D."/>
            <person name="Feldgarden M."/>
            <person name="Gevers D."/>
            <person name="Izard J."/>
            <person name="Blanton J.M."/>
            <person name="Baranova O.V."/>
            <person name="Dewhirst F.E."/>
            <person name="Young S.K."/>
            <person name="Zeng Q."/>
            <person name="Gargeya S."/>
            <person name="Fitzgerald M."/>
            <person name="Haas B."/>
            <person name="Abouelleil A."/>
            <person name="Alvarado L."/>
            <person name="Arachchi H.M."/>
            <person name="Berlin A."/>
            <person name="Brown A."/>
            <person name="Chapman S.B."/>
            <person name="Chen Z."/>
            <person name="Dunbar C."/>
            <person name="Freedman E."/>
            <person name="Gearin G."/>
            <person name="Gellesch M."/>
            <person name="Goldberg J."/>
            <person name="Griggs A."/>
            <person name="Gujja S."/>
            <person name="Heiman D."/>
            <person name="Howarth C."/>
            <person name="Larson L."/>
            <person name="Lui A."/>
            <person name="MacDonald P.J.P."/>
            <person name="Montmayeur A."/>
            <person name="Murphy C."/>
            <person name="Neiman D."/>
            <person name="Pearson M."/>
            <person name="Priest M."/>
            <person name="Roberts A."/>
            <person name="Saif S."/>
            <person name="Shea T."/>
            <person name="Shenoy N."/>
            <person name="Sisk P."/>
            <person name="Stolte C."/>
            <person name="Sykes S."/>
            <person name="Wortman J."/>
            <person name="Nusbaum C."/>
            <person name="Birren B."/>
        </authorList>
    </citation>
    <scope>NUCLEOTIDE SEQUENCE [LARGE SCALE GENOMIC DNA]</scope>
    <source>
        <strain evidence="1 2">ATCC 51276</strain>
    </source>
</reference>
<dbReference type="Pfam" id="PF13711">
    <property type="entry name" value="DUF4160"/>
    <property type="match status" value="1"/>
</dbReference>
<keyword evidence="2" id="KW-1185">Reference proteome</keyword>
<proteinExistence type="predicted"/>
<dbReference type="HOGENOM" id="CLU_1208817_0_0_9"/>
<dbReference type="OrthoDB" id="2052385at2"/>
<comment type="caution">
    <text evidence="1">The sequence shown here is derived from an EMBL/GenBank/DDBJ whole genome shotgun (WGS) entry which is preliminary data.</text>
</comment>
<dbReference type="Proteomes" id="UP000003011">
    <property type="component" value="Unassembled WGS sequence"/>
</dbReference>
<evidence type="ECO:0000313" key="1">
    <source>
        <dbReference type="EMBL" id="EHI56825.1"/>
    </source>
</evidence>
<dbReference type="EMBL" id="ACZL01000001">
    <property type="protein sequence ID" value="EHI56825.1"/>
    <property type="molecule type" value="Genomic_DNA"/>
</dbReference>
<evidence type="ECO:0008006" key="3">
    <source>
        <dbReference type="Google" id="ProtNLM"/>
    </source>
</evidence>
<gene>
    <name evidence="1" type="ORF">HMPREF9333_00027</name>
</gene>
<evidence type="ECO:0000313" key="2">
    <source>
        <dbReference type="Proteomes" id="UP000003011"/>
    </source>
</evidence>
<sequence>MKCKIKVEYNVAFDNYKDIYTSNSPGIAVPEFSVARRTNDEEARLNFNKYSKGEFEFDYEENDTIDELVKELFRYLGFFYDSAFEYGPLPLWILQDDILFGVDDLSLNFLSLLDRLKIDKSKILIYLIYSHQAGYVLDAEDGVKYRMYSKERGKHNVPHVHIEFYGDRNASISIIDGEVLSGDVPNKVLKTVRKRITENQYTLLSTWNKLTDGLRVDLDNYLKNKKISYKAF</sequence>
<accession>G5GEN9</accession>